<dbReference type="CDD" id="cd00130">
    <property type="entry name" value="PAS"/>
    <property type="match status" value="1"/>
</dbReference>
<dbReference type="Pfam" id="PF13426">
    <property type="entry name" value="PAS_9"/>
    <property type="match status" value="2"/>
</dbReference>
<comment type="caution">
    <text evidence="4">The sequence shown here is derived from an EMBL/GenBank/DDBJ whole genome shotgun (WGS) entry which is preliminary data.</text>
</comment>
<dbReference type="Proteomes" id="UP000264002">
    <property type="component" value="Unassembled WGS sequence"/>
</dbReference>
<reference evidence="4 5" key="2">
    <citation type="submission" date="2018-09" db="EMBL/GenBank/DDBJ databases">
        <title>Genome of Sphaerochaeta halotolerans strain 4-11.</title>
        <authorList>
            <person name="Nazina T.N."/>
            <person name="Sokolova D.S."/>
        </authorList>
    </citation>
    <scope>NUCLEOTIDE SEQUENCE [LARGE SCALE GENOMIC DNA]</scope>
    <source>
        <strain evidence="4 5">4-11</strain>
    </source>
</reference>
<dbReference type="PANTHER" id="PTHR44757:SF2">
    <property type="entry name" value="BIOFILM ARCHITECTURE MAINTENANCE PROTEIN MBAA"/>
    <property type="match status" value="1"/>
</dbReference>
<dbReference type="Pfam" id="PF00990">
    <property type="entry name" value="GGDEF"/>
    <property type="match status" value="2"/>
</dbReference>
<dbReference type="PROSITE" id="PS50883">
    <property type="entry name" value="EAL"/>
    <property type="match status" value="1"/>
</dbReference>
<dbReference type="Gene3D" id="3.20.20.450">
    <property type="entry name" value="EAL domain"/>
    <property type="match status" value="1"/>
</dbReference>
<name>A0A372MFI3_9SPIR</name>
<dbReference type="InterPro" id="IPR043128">
    <property type="entry name" value="Rev_trsase/Diguanyl_cyclase"/>
</dbReference>
<organism evidence="4 5">
    <name type="scientific">Sphaerochaeta halotolerans</name>
    <dbReference type="NCBI Taxonomy" id="2293840"/>
    <lineage>
        <taxon>Bacteria</taxon>
        <taxon>Pseudomonadati</taxon>
        <taxon>Spirochaetota</taxon>
        <taxon>Spirochaetia</taxon>
        <taxon>Spirochaetales</taxon>
        <taxon>Sphaerochaetaceae</taxon>
        <taxon>Sphaerochaeta</taxon>
    </lineage>
</organism>
<gene>
    <name evidence="4" type="ORF">DYP60_08420</name>
</gene>
<feature type="domain" description="PAS" evidence="1">
    <location>
        <begin position="918"/>
        <end position="989"/>
    </location>
</feature>
<dbReference type="SUPFAM" id="SSF55785">
    <property type="entry name" value="PYP-like sensor domain (PAS domain)"/>
    <property type="match status" value="3"/>
</dbReference>
<dbReference type="CDD" id="cd01949">
    <property type="entry name" value="GGDEF"/>
    <property type="match status" value="1"/>
</dbReference>
<dbReference type="SMART" id="SM00052">
    <property type="entry name" value="EAL"/>
    <property type="match status" value="1"/>
</dbReference>
<dbReference type="CDD" id="cd01948">
    <property type="entry name" value="EAL"/>
    <property type="match status" value="1"/>
</dbReference>
<dbReference type="RefSeq" id="WP_117330566.1">
    <property type="nucleotide sequence ID" value="NZ_QUWK01000008.1"/>
</dbReference>
<dbReference type="InterPro" id="IPR035965">
    <property type="entry name" value="PAS-like_dom_sf"/>
</dbReference>
<evidence type="ECO:0000313" key="4">
    <source>
        <dbReference type="EMBL" id="RFU94532.1"/>
    </source>
</evidence>
<dbReference type="EMBL" id="QUWK01000008">
    <property type="protein sequence ID" value="RFU94532.1"/>
    <property type="molecule type" value="Genomic_DNA"/>
</dbReference>
<evidence type="ECO:0000259" key="1">
    <source>
        <dbReference type="PROSITE" id="PS50112"/>
    </source>
</evidence>
<reference evidence="5" key="1">
    <citation type="submission" date="2018-08" db="EMBL/GenBank/DDBJ databases">
        <authorList>
            <person name="Grouzdev D.S."/>
            <person name="Krutkina M.S."/>
        </authorList>
    </citation>
    <scope>NUCLEOTIDE SEQUENCE [LARGE SCALE GENOMIC DNA]</scope>
    <source>
        <strain evidence="5">4-11</strain>
    </source>
</reference>
<protein>
    <submittedName>
        <fullName evidence="4">EAL domain-containing protein</fullName>
    </submittedName>
</protein>
<dbReference type="PROSITE" id="PS50887">
    <property type="entry name" value="GGDEF"/>
    <property type="match status" value="2"/>
</dbReference>
<evidence type="ECO:0000259" key="2">
    <source>
        <dbReference type="PROSITE" id="PS50883"/>
    </source>
</evidence>
<dbReference type="SUPFAM" id="SSF141868">
    <property type="entry name" value="EAL domain-like"/>
    <property type="match status" value="1"/>
</dbReference>
<dbReference type="SMART" id="SM00267">
    <property type="entry name" value="GGDEF"/>
    <property type="match status" value="2"/>
</dbReference>
<dbReference type="PROSITE" id="PS50112">
    <property type="entry name" value="PAS"/>
    <property type="match status" value="1"/>
</dbReference>
<feature type="domain" description="GGDEF" evidence="3">
    <location>
        <begin position="418"/>
        <end position="546"/>
    </location>
</feature>
<dbReference type="Pfam" id="PF00563">
    <property type="entry name" value="EAL"/>
    <property type="match status" value="1"/>
</dbReference>
<dbReference type="InterPro" id="IPR035919">
    <property type="entry name" value="EAL_sf"/>
</dbReference>
<feature type="domain" description="EAL" evidence="2">
    <location>
        <begin position="1222"/>
        <end position="1471"/>
    </location>
</feature>
<dbReference type="InterPro" id="IPR000014">
    <property type="entry name" value="PAS"/>
</dbReference>
<evidence type="ECO:0000313" key="5">
    <source>
        <dbReference type="Proteomes" id="UP000264002"/>
    </source>
</evidence>
<sequence>MKEVGQSSPEKDRMLSINDLPGGVGIYELGDEIRATYLSRGLAKLLAYTPQEFHSYNELNLLDSVHERERKRIEIVFQSLKKSHRELDVSFRLQRKENCFIRVLGRYSRHHGQFPVYYLVASDISEAYQNALALERQNTRLQFVFSHSTLEMWEYHLDADCLVPLSRTILGGHSPFEIHHPASFLLDEGYIHPDYSITLHHDFSLIKAGQEPDSILSVRTAGGSFRWLRLSYAFLSGGEQEYGRAIGIFQDVHDEIAMRLKALGQDEAFFGGFNLQTGAPVLADNQVWKIMDGSHDFYAQYDTVLQEAIQSEYRYAFHEINTSEKLKRFVQEGKKELTIEAKMMHPFHKEYGYRWARFHFSISVANNTKIGYIAIKDIETSKRQEQVLQERAHGDSLTGLYNRFSIEEIVTRYLRERGGSTFFLIDIDRFKLINDTYGHDMGDRVLKRLASLMRTVFPQGAIIGRLGGDEFVAFIPHDNEAVRNAGDELCRVIAQDRTLGIHFSCSLGFCINTEEGATFTDLYQHADLALYHSKNNGRNQCTRYVSDMGMNKTLWWSNHEWMLDNLPDTVYLSDMQNYDLLFLNKAGRERHAPDARYRGRKCYEVIFHRDQVCEHCRLHSLSYDTYSFWEHTDESGGIWLCKEKLILFNEKPAKLAILVDQLKQAKQIAEKWVSSTTEVHLSRSAYFKELQRGESSWDYDVAHDLLTLFLLNTGRPYVEQVHGFLNRNAEVEALHKDDRSTVREELRKRIDAPDGRPIQVRLKLSGGSFVPVLFTWYSMQHRIGGKIIRFSPSGYSLPNNPLLEILEQFSVPLLHIALENNQSTLLFANKKFQEFAKKVFQTLEMDPLGWLLPTEKQSLLSRIRAMQKDHLEHETFILIGYDNQHFSVTCQLGPCFGYVQMVTFSLQDVSREQKLQQLNNRILPYIEQSKDGIAVFSMESHSLELQYANETLATVLGYEREELFTKYKDNAIQLFFPEDRTLLFRHVERQSMINTVSDPFNLRLVAKDGAVLWCRITFQQNGIQGRGEPFSLLIEDLSESMHDEAVLQQVQEQLLFALNHNLVTGLYTHQRFCEACRELLDTNTDSPYIMVYWNIERFSVLNELLGFDCGNQVLQCIANDLRKFMKDVGVYGHIEADHFAACIPKAMSISMHPKHAIDIEHISEEIGYHLSLVIGLYEIEDTSQSIPSILDKAHSASKISRYHNREGYAFYQPSICNDSFKEQDVLNEMQHALDSGQFTFYLQPIYDIQEKHISSAEALSRWVHPNRGVISPQQFIPVFEKYGFITIMDLSILSSVCAFISDYRIAFPISINLSRIDVNNNKIVDLILETTAKFEVDHALIQFEITESAYIDNPLQMSALVSELKGHGFTILMDDFGNGYSSLHMLSALPMDVIKIDRSFICEINENKRSKAVLSSIIQMGKQLDLPMVIEGVENEGHHTFLREAGALYGQGYYYQRPMEKEAFLKLLTHG</sequence>
<keyword evidence="5" id="KW-1185">Reference proteome</keyword>
<dbReference type="InterPro" id="IPR052155">
    <property type="entry name" value="Biofilm_reg_signaling"/>
</dbReference>
<dbReference type="SMART" id="SM00091">
    <property type="entry name" value="PAS"/>
    <property type="match status" value="2"/>
</dbReference>
<dbReference type="InterPro" id="IPR001610">
    <property type="entry name" value="PAC"/>
</dbReference>
<dbReference type="InterPro" id="IPR001633">
    <property type="entry name" value="EAL_dom"/>
</dbReference>
<dbReference type="Gene3D" id="3.30.450.20">
    <property type="entry name" value="PAS domain"/>
    <property type="match status" value="3"/>
</dbReference>
<feature type="domain" description="GGDEF" evidence="3">
    <location>
        <begin position="1086"/>
        <end position="1213"/>
    </location>
</feature>
<dbReference type="PANTHER" id="PTHR44757">
    <property type="entry name" value="DIGUANYLATE CYCLASE DGCP"/>
    <property type="match status" value="1"/>
</dbReference>
<evidence type="ECO:0000259" key="3">
    <source>
        <dbReference type="PROSITE" id="PS50887"/>
    </source>
</evidence>
<dbReference type="SUPFAM" id="SSF55073">
    <property type="entry name" value="Nucleotide cyclase"/>
    <property type="match status" value="2"/>
</dbReference>
<dbReference type="SMART" id="SM00086">
    <property type="entry name" value="PAC"/>
    <property type="match status" value="4"/>
</dbReference>
<dbReference type="NCBIfam" id="TIGR00254">
    <property type="entry name" value="GGDEF"/>
    <property type="match status" value="1"/>
</dbReference>
<dbReference type="InterPro" id="IPR029787">
    <property type="entry name" value="Nucleotide_cyclase"/>
</dbReference>
<accession>A0A372MFI3</accession>
<proteinExistence type="predicted"/>
<dbReference type="InterPro" id="IPR000160">
    <property type="entry name" value="GGDEF_dom"/>
</dbReference>
<dbReference type="Gene3D" id="3.30.70.270">
    <property type="match status" value="2"/>
</dbReference>